<dbReference type="STRING" id="334253.SAMN04487943_104272"/>
<keyword evidence="2" id="KW-0472">Membrane</keyword>
<evidence type="ECO:0000256" key="2">
    <source>
        <dbReference type="SAM" id="Phobius"/>
    </source>
</evidence>
<accession>A0A1I4L098</accession>
<evidence type="ECO:0000313" key="4">
    <source>
        <dbReference type="Proteomes" id="UP000198565"/>
    </source>
</evidence>
<evidence type="ECO:0000313" key="3">
    <source>
        <dbReference type="EMBL" id="SFL84455.1"/>
    </source>
</evidence>
<keyword evidence="2" id="KW-0812">Transmembrane</keyword>
<gene>
    <name evidence="3" type="ORF">SAMN04487943_104272</name>
</gene>
<reference evidence="4" key="1">
    <citation type="submission" date="2016-10" db="EMBL/GenBank/DDBJ databases">
        <authorList>
            <person name="Varghese N."/>
            <person name="Submissions S."/>
        </authorList>
    </citation>
    <scope>NUCLEOTIDE SEQUENCE [LARGE SCALE GENOMIC DNA]</scope>
    <source>
        <strain evidence="4">CGMCC 1.4250</strain>
    </source>
</reference>
<dbReference type="EMBL" id="FOTR01000004">
    <property type="protein sequence ID" value="SFL84455.1"/>
    <property type="molecule type" value="Genomic_DNA"/>
</dbReference>
<protein>
    <submittedName>
        <fullName evidence="3">Uncharacterized protein</fullName>
    </submittedName>
</protein>
<sequence>MHLNQRDDQAASLRNQVEQQQTTQDDTDSLPPRNEVHQNSKTKVKWKISFPFIRFILILLIVIILLLLTVKLWGEHQAERTDNLFSISDLHYGNTNFAYHIVEDNPIDVETIID</sequence>
<proteinExistence type="predicted"/>
<feature type="transmembrane region" description="Helical" evidence="2">
    <location>
        <begin position="52"/>
        <end position="70"/>
    </location>
</feature>
<dbReference type="Proteomes" id="UP000198565">
    <property type="component" value="Unassembled WGS sequence"/>
</dbReference>
<dbReference type="RefSeq" id="WP_091483425.1">
    <property type="nucleotide sequence ID" value="NZ_FOTR01000004.1"/>
</dbReference>
<dbReference type="OrthoDB" id="2583609at2"/>
<keyword evidence="4" id="KW-1185">Reference proteome</keyword>
<dbReference type="AlphaFoldDB" id="A0A1I4L098"/>
<evidence type="ECO:0000256" key="1">
    <source>
        <dbReference type="SAM" id="MobiDB-lite"/>
    </source>
</evidence>
<feature type="region of interest" description="Disordered" evidence="1">
    <location>
        <begin position="1"/>
        <end position="41"/>
    </location>
</feature>
<keyword evidence="2" id="KW-1133">Transmembrane helix</keyword>
<organism evidence="3 4">
    <name type="scientific">Gracilibacillus orientalis</name>
    <dbReference type="NCBI Taxonomy" id="334253"/>
    <lineage>
        <taxon>Bacteria</taxon>
        <taxon>Bacillati</taxon>
        <taxon>Bacillota</taxon>
        <taxon>Bacilli</taxon>
        <taxon>Bacillales</taxon>
        <taxon>Bacillaceae</taxon>
        <taxon>Gracilibacillus</taxon>
    </lineage>
</organism>
<name>A0A1I4L098_9BACI</name>